<keyword evidence="6 9" id="KW-1133">Transmembrane helix</keyword>
<evidence type="ECO:0000256" key="6">
    <source>
        <dbReference type="ARBA" id="ARBA00022989"/>
    </source>
</evidence>
<feature type="transmembrane region" description="Helical" evidence="9">
    <location>
        <begin position="750"/>
        <end position="772"/>
    </location>
</feature>
<comment type="subcellular location">
    <subcellularLocation>
        <location evidence="1">Cell membrane</location>
        <topology evidence="1">Multi-pass membrane protein</topology>
    </subcellularLocation>
</comment>
<feature type="compositionally biased region" description="Low complexity" evidence="8">
    <location>
        <begin position="372"/>
        <end position="391"/>
    </location>
</feature>
<evidence type="ECO:0000256" key="2">
    <source>
        <dbReference type="ARBA" id="ARBA00009843"/>
    </source>
</evidence>
<feature type="transmembrane region" description="Helical" evidence="9">
    <location>
        <begin position="49"/>
        <end position="68"/>
    </location>
</feature>
<organism evidence="11 12">
    <name type="scientific">Edaphochlamys debaryana</name>
    <dbReference type="NCBI Taxonomy" id="47281"/>
    <lineage>
        <taxon>Eukaryota</taxon>
        <taxon>Viridiplantae</taxon>
        <taxon>Chlorophyta</taxon>
        <taxon>core chlorophytes</taxon>
        <taxon>Chlorophyceae</taxon>
        <taxon>CS clade</taxon>
        <taxon>Chlamydomonadales</taxon>
        <taxon>Chlamydomonadales incertae sedis</taxon>
        <taxon>Edaphochlamys</taxon>
    </lineage>
</organism>
<reference evidence="11" key="1">
    <citation type="journal article" date="2020" name="bioRxiv">
        <title>Comparative genomics of Chlamydomonas.</title>
        <authorList>
            <person name="Craig R.J."/>
            <person name="Hasan A.R."/>
            <person name="Ness R.W."/>
            <person name="Keightley P.D."/>
        </authorList>
    </citation>
    <scope>NUCLEOTIDE SEQUENCE</scope>
    <source>
        <strain evidence="11">CCAP 11/70</strain>
    </source>
</reference>
<feature type="region of interest" description="Disordered" evidence="8">
    <location>
        <begin position="366"/>
        <end position="404"/>
    </location>
</feature>
<evidence type="ECO:0000256" key="3">
    <source>
        <dbReference type="ARBA" id="ARBA00022448"/>
    </source>
</evidence>
<dbReference type="PANTHER" id="PTHR43302:SF5">
    <property type="entry name" value="TRANSPORTER ARSB-RELATED"/>
    <property type="match status" value="1"/>
</dbReference>
<dbReference type="InterPro" id="IPR004680">
    <property type="entry name" value="Cit_transptr-like_dom"/>
</dbReference>
<dbReference type="GO" id="GO:0015105">
    <property type="term" value="F:arsenite transmembrane transporter activity"/>
    <property type="evidence" value="ECO:0007669"/>
    <property type="project" value="InterPro"/>
</dbReference>
<gene>
    <name evidence="11" type="ORF">HYH03_017079</name>
</gene>
<name>A0A836BQS2_9CHLO</name>
<feature type="region of interest" description="Disordered" evidence="8">
    <location>
        <begin position="568"/>
        <end position="596"/>
    </location>
</feature>
<keyword evidence="5 9" id="KW-0812">Transmembrane</keyword>
<dbReference type="Proteomes" id="UP000612055">
    <property type="component" value="Unassembled WGS sequence"/>
</dbReference>
<feature type="domain" description="Citrate transporter-like" evidence="10">
    <location>
        <begin position="56"/>
        <end position="283"/>
    </location>
</feature>
<evidence type="ECO:0000313" key="12">
    <source>
        <dbReference type="Proteomes" id="UP000612055"/>
    </source>
</evidence>
<accession>A0A836BQS2</accession>
<evidence type="ECO:0000256" key="8">
    <source>
        <dbReference type="SAM" id="MobiDB-lite"/>
    </source>
</evidence>
<feature type="transmembrane region" description="Helical" evidence="9">
    <location>
        <begin position="711"/>
        <end position="738"/>
    </location>
</feature>
<evidence type="ECO:0000256" key="9">
    <source>
        <dbReference type="SAM" id="Phobius"/>
    </source>
</evidence>
<feature type="transmembrane region" description="Helical" evidence="9">
    <location>
        <begin position="276"/>
        <end position="295"/>
    </location>
</feature>
<evidence type="ECO:0000256" key="7">
    <source>
        <dbReference type="ARBA" id="ARBA00023136"/>
    </source>
</evidence>
<keyword evidence="3" id="KW-0813">Transport</keyword>
<comment type="similarity">
    <text evidence="2">Belongs to the CitM (TC 2.A.11) transporter family.</text>
</comment>
<dbReference type="OrthoDB" id="442352at2759"/>
<feature type="transmembrane region" description="Helical" evidence="9">
    <location>
        <begin position="125"/>
        <end position="154"/>
    </location>
</feature>
<feature type="compositionally biased region" description="Low complexity" evidence="8">
    <location>
        <begin position="579"/>
        <end position="596"/>
    </location>
</feature>
<dbReference type="Pfam" id="PF03600">
    <property type="entry name" value="CitMHS"/>
    <property type="match status" value="1"/>
</dbReference>
<comment type="caution">
    <text evidence="11">The sequence shown here is derived from an EMBL/GenBank/DDBJ whole genome shotgun (WGS) entry which is preliminary data.</text>
</comment>
<dbReference type="Pfam" id="PF02040">
    <property type="entry name" value="ArsB"/>
    <property type="match status" value="1"/>
</dbReference>
<feature type="transmembrane region" description="Helical" evidence="9">
    <location>
        <begin position="207"/>
        <end position="229"/>
    </location>
</feature>
<feature type="region of interest" description="Disordered" evidence="8">
    <location>
        <begin position="422"/>
        <end position="445"/>
    </location>
</feature>
<keyword evidence="12" id="KW-1185">Reference proteome</keyword>
<keyword evidence="4" id="KW-1003">Cell membrane</keyword>
<feature type="transmembrane region" description="Helical" evidence="9">
    <location>
        <begin position="88"/>
        <end position="113"/>
    </location>
</feature>
<evidence type="ECO:0000256" key="4">
    <source>
        <dbReference type="ARBA" id="ARBA00022475"/>
    </source>
</evidence>
<proteinExistence type="inferred from homology"/>
<sequence>MADVDNFQAIAALVIFCLAIVFTLLLVFKTVRLTVPLPGGKRRPLVVNVRYYIAPVIAVLLMLATTAMTIQDVGRGLAGNDQIKPYGILVLFMSMAYIAASLDATGVFAWMALRFTTLSGGRGRVLFLFYFLLSSFITTFTSNDVCILTLTPIVCYFSKATGADPLPFLFAEYAAANTFGALLYTGNPTNIIVAQAYDMTFLGYSKYMTLPTLAGGAACFLMLLLEFHGSIPVTIPLPSVDASAMIRDLLGAVVGSVIMLTCLALLAAAPSLGWEMWAITLVSAGVHAVFNVWPFRNSLLHFPIWECWTCDGGRVDEGLGEGAEGVEAKGHGKLAVGEVAGGKAEAAAAAAAAVAPGAVSMAMGPRRRAGLSSSGTDAAPAPAPASDPSGCSGSGSSGTLSRLDPATPAAAAAGAAAAAAPALGSSSPAGLPGPGPRTGPVAGPVAEGTEQLEAGAVIPAPVPAASPAVSGPGVAAVVAMGGGVGGAPASASAATAAEAAAEAEAHLAAIVGAETAHAEASAAAAIAAATARTSPAVTPLSTPSTALDLGSPAKAPAGTVTSASPAGAGLGLATRPPDAAAAEAAEAGQAAGAAEPGAGATEALTADALRGKAPTYWSLVLDLPWEVVPFALGMFVLVEGLNVQGWLDVFGDGLGAASTTLPGAIFVMGALSVALANTINNQPMTILLTRVALSPSFLKHTGYGNTHKASLFALVLGSNIGAVFTVIGALAGILWSNIMQLHGRSVSYMHFARVCCPVGLATLVSSLLVLWFEFAVFPE</sequence>
<evidence type="ECO:0000256" key="5">
    <source>
        <dbReference type="ARBA" id="ARBA00022692"/>
    </source>
</evidence>
<dbReference type="EMBL" id="JAEHOE010000158">
    <property type="protein sequence ID" value="KAG2484059.1"/>
    <property type="molecule type" value="Genomic_DNA"/>
</dbReference>
<dbReference type="AlphaFoldDB" id="A0A836BQS2"/>
<dbReference type="InterPro" id="IPR000802">
    <property type="entry name" value="Arsenical_pump_ArsB"/>
</dbReference>
<feature type="transmembrane region" description="Helical" evidence="9">
    <location>
        <begin position="249"/>
        <end position="269"/>
    </location>
</feature>
<dbReference type="PANTHER" id="PTHR43302">
    <property type="entry name" value="TRANSPORTER ARSB-RELATED"/>
    <property type="match status" value="1"/>
</dbReference>
<keyword evidence="7 9" id="KW-0472">Membrane</keyword>
<dbReference type="GO" id="GO:0005886">
    <property type="term" value="C:plasma membrane"/>
    <property type="evidence" value="ECO:0007669"/>
    <property type="project" value="UniProtKB-SubCell"/>
</dbReference>
<evidence type="ECO:0000313" key="11">
    <source>
        <dbReference type="EMBL" id="KAG2484059.1"/>
    </source>
</evidence>
<protein>
    <recommendedName>
        <fullName evidence="10">Citrate transporter-like domain-containing protein</fullName>
    </recommendedName>
</protein>
<evidence type="ECO:0000256" key="1">
    <source>
        <dbReference type="ARBA" id="ARBA00004651"/>
    </source>
</evidence>
<evidence type="ECO:0000259" key="10">
    <source>
        <dbReference type="Pfam" id="PF03600"/>
    </source>
</evidence>
<feature type="transmembrane region" description="Helical" evidence="9">
    <location>
        <begin position="6"/>
        <end position="28"/>
    </location>
</feature>